<evidence type="ECO:0000313" key="2">
    <source>
        <dbReference type="Proteomes" id="UP000235116"/>
    </source>
</evidence>
<organism evidence="1 2">
    <name type="scientific">Ketobacter alkanivorans</name>
    <dbReference type="NCBI Taxonomy" id="1917421"/>
    <lineage>
        <taxon>Bacteria</taxon>
        <taxon>Pseudomonadati</taxon>
        <taxon>Pseudomonadota</taxon>
        <taxon>Gammaproteobacteria</taxon>
        <taxon>Pseudomonadales</taxon>
        <taxon>Ketobacteraceae</taxon>
        <taxon>Ketobacter</taxon>
    </lineage>
</organism>
<dbReference type="AlphaFoldDB" id="A0A2K9LJM8"/>
<name>A0A2K9LJM8_9GAMM</name>
<proteinExistence type="predicted"/>
<dbReference type="Proteomes" id="UP000235116">
    <property type="component" value="Chromosome"/>
</dbReference>
<evidence type="ECO:0008006" key="3">
    <source>
        <dbReference type="Google" id="ProtNLM"/>
    </source>
</evidence>
<gene>
    <name evidence="1" type="ORF">Kalk_08400</name>
</gene>
<accession>A0A2K9LJM8</accession>
<keyword evidence="2" id="KW-1185">Reference proteome</keyword>
<reference evidence="2" key="1">
    <citation type="submission" date="2017-08" db="EMBL/GenBank/DDBJ databases">
        <title>Direct submision.</title>
        <authorList>
            <person name="Kim S.-J."/>
            <person name="Rhee S.-K."/>
        </authorList>
    </citation>
    <scope>NUCLEOTIDE SEQUENCE [LARGE SCALE GENOMIC DNA]</scope>
    <source>
        <strain evidence="2">GI5</strain>
    </source>
</reference>
<dbReference type="Gene3D" id="2.30.30.830">
    <property type="match status" value="1"/>
</dbReference>
<dbReference type="EMBL" id="CP022684">
    <property type="protein sequence ID" value="AUM12437.1"/>
    <property type="molecule type" value="Genomic_DNA"/>
</dbReference>
<sequence>MLASLLASGVPALAASDPTRPPIFGGTKAKPVHQPIKLSMILKDNNNMRAIINESVVGVSDVVAGAKVTAIKDDHVVLSRDGQRITLRMPLAEVRKDSSHDE</sequence>
<dbReference type="KEGG" id="kak:Kalk_08400"/>
<evidence type="ECO:0000313" key="1">
    <source>
        <dbReference type="EMBL" id="AUM12437.1"/>
    </source>
</evidence>
<protein>
    <recommendedName>
        <fullName evidence="3">MSHA biogenesis protein MshK</fullName>
    </recommendedName>
</protein>